<accession>A0A1Q9B0B0</accession>
<organism evidence="2 3">
    <name type="scientific">Xaviernesmea oryzae</name>
    <dbReference type="NCBI Taxonomy" id="464029"/>
    <lineage>
        <taxon>Bacteria</taxon>
        <taxon>Pseudomonadati</taxon>
        <taxon>Pseudomonadota</taxon>
        <taxon>Alphaproteobacteria</taxon>
        <taxon>Hyphomicrobiales</taxon>
        <taxon>Rhizobiaceae</taxon>
        <taxon>Rhizobium/Agrobacterium group</taxon>
        <taxon>Xaviernesmea</taxon>
    </lineage>
</organism>
<keyword evidence="3" id="KW-1185">Reference proteome</keyword>
<comment type="caution">
    <text evidence="2">The sequence shown here is derived from an EMBL/GenBank/DDBJ whole genome shotgun (WGS) entry which is preliminary data.</text>
</comment>
<dbReference type="EMBL" id="MKIP01000032">
    <property type="protein sequence ID" value="OLP61417.1"/>
    <property type="molecule type" value="Genomic_DNA"/>
</dbReference>
<name>A0A1Q9B0B0_9HYPH</name>
<evidence type="ECO:0000256" key="1">
    <source>
        <dbReference type="SAM" id="MobiDB-lite"/>
    </source>
</evidence>
<protein>
    <submittedName>
        <fullName evidence="2">Uncharacterized protein</fullName>
    </submittedName>
</protein>
<evidence type="ECO:0000313" key="3">
    <source>
        <dbReference type="Proteomes" id="UP000186364"/>
    </source>
</evidence>
<reference evidence="2 3" key="1">
    <citation type="submission" date="2016-09" db="EMBL/GenBank/DDBJ databases">
        <title>Rhizobium sp. nov., a novel species isolated from the rice rhizosphere.</title>
        <authorList>
            <person name="Zhao J."/>
            <person name="Zhang X."/>
        </authorList>
    </citation>
    <scope>NUCLEOTIDE SEQUENCE [LARGE SCALE GENOMIC DNA]</scope>
    <source>
        <strain evidence="2 3">1.7048</strain>
    </source>
</reference>
<feature type="region of interest" description="Disordered" evidence="1">
    <location>
        <begin position="28"/>
        <end position="67"/>
    </location>
</feature>
<proteinExistence type="predicted"/>
<feature type="compositionally biased region" description="Polar residues" evidence="1">
    <location>
        <begin position="58"/>
        <end position="67"/>
    </location>
</feature>
<gene>
    <name evidence="2" type="ORF">BJF93_00290</name>
</gene>
<dbReference type="Proteomes" id="UP000186364">
    <property type="component" value="Unassembled WGS sequence"/>
</dbReference>
<evidence type="ECO:0000313" key="2">
    <source>
        <dbReference type="EMBL" id="OLP61417.1"/>
    </source>
</evidence>
<sequence>MRRALGQRHHVDREAFIGWGWRLRQRPEQDWQKKQMERERNQDKRSEPCVSIPARQGATGTLWLQGS</sequence>
<dbReference type="AlphaFoldDB" id="A0A1Q9B0B0"/>
<feature type="compositionally biased region" description="Basic and acidic residues" evidence="1">
    <location>
        <begin position="28"/>
        <end position="47"/>
    </location>
</feature>